<accession>A0A417YY80</accession>
<dbReference type="GO" id="GO:0004674">
    <property type="term" value="F:protein serine/threonine kinase activity"/>
    <property type="evidence" value="ECO:0007669"/>
    <property type="project" value="UniProtKB-KW"/>
</dbReference>
<keyword evidence="5 10" id="KW-0418">Kinase</keyword>
<evidence type="ECO:0000313" key="10">
    <source>
        <dbReference type="EMBL" id="RHW42728.1"/>
    </source>
</evidence>
<dbReference type="Gene3D" id="1.10.510.10">
    <property type="entry name" value="Transferase(Phosphotransferase) domain 1"/>
    <property type="match status" value="1"/>
</dbReference>
<evidence type="ECO:0000256" key="6">
    <source>
        <dbReference type="ARBA" id="ARBA00022840"/>
    </source>
</evidence>
<dbReference type="PROSITE" id="PS00108">
    <property type="entry name" value="PROTEIN_KINASE_ST"/>
    <property type="match status" value="1"/>
</dbReference>
<keyword evidence="3" id="KW-0808">Transferase</keyword>
<feature type="binding site" evidence="7">
    <location>
        <position position="41"/>
    </location>
    <ligand>
        <name>ATP</name>
        <dbReference type="ChEBI" id="CHEBI:30616"/>
    </ligand>
</feature>
<keyword evidence="8" id="KW-1133">Transmembrane helix</keyword>
<dbReference type="PROSITE" id="PS00107">
    <property type="entry name" value="PROTEIN_KINASE_ATP"/>
    <property type="match status" value="1"/>
</dbReference>
<evidence type="ECO:0000259" key="9">
    <source>
        <dbReference type="PROSITE" id="PS50011"/>
    </source>
</evidence>
<keyword evidence="8" id="KW-0812">Transmembrane</keyword>
<keyword evidence="8" id="KW-0472">Membrane</keyword>
<dbReference type="EMBL" id="QWEG01000002">
    <property type="protein sequence ID" value="RHW42728.1"/>
    <property type="molecule type" value="Genomic_DNA"/>
</dbReference>
<dbReference type="SUPFAM" id="SSF56112">
    <property type="entry name" value="Protein kinase-like (PK-like)"/>
    <property type="match status" value="1"/>
</dbReference>
<sequence length="561" mass="64803">MAVIGSVLEGKYEILKLIGQGGMSKVYLAMDKRLNKQWAVKEIEKRAKDRNNEVIIQSAIAEANMIKRLDHPALPRIVDIIDERDKIFVIMDYIEGEPLDKILDEYGAQPQELVIEWAKQLCEVLDYLHTRNPSIIYRDMKPANVMLRPDGNLKLIDFGIAREFKEQNFADTVSLGTKGYAAPEQFGGKGQTDPRTDVYCLGVTLYHLLTGHNPCEPPYELYPIRYWNPQLSGGLERIIEKCTQLNPEDRYQSCAELLYALSHYEEFDDVYREKQKKKLRNFSVVAGAALFFLLTGIFGQVMAIQTNNADYNRMLQMAAKASSYTNKVDYYLQAIDIKPTENSAYIGLINTFKDDAAYTVEEEEKFKKKINPNLIKFRENPAYADLAFEVGKAYWYYYDYGKNEASDNQVTRMKSAIEWFEDAAHYGSPDKEYYEMATIYRDIGKFNQEILLQIEEAADKGKYKPYWENIKKLIDMIAKKPDENEIVKLELYRLTMYSIETYARKLKLDGVAERDIRTVFDAVKTATRDVPVTAEKTEAMKDSIIERFEVTEQAIANAYRE</sequence>
<dbReference type="SMART" id="SM00220">
    <property type="entry name" value="S_TKc"/>
    <property type="match status" value="1"/>
</dbReference>
<dbReference type="InterPro" id="IPR008271">
    <property type="entry name" value="Ser/Thr_kinase_AS"/>
</dbReference>
<dbReference type="PROSITE" id="PS50011">
    <property type="entry name" value="PROTEIN_KINASE_DOM"/>
    <property type="match status" value="1"/>
</dbReference>
<dbReference type="InterPro" id="IPR017441">
    <property type="entry name" value="Protein_kinase_ATP_BS"/>
</dbReference>
<feature type="domain" description="Protein kinase" evidence="9">
    <location>
        <begin position="12"/>
        <end position="267"/>
    </location>
</feature>
<evidence type="ECO:0000256" key="5">
    <source>
        <dbReference type="ARBA" id="ARBA00022777"/>
    </source>
</evidence>
<dbReference type="InterPro" id="IPR000719">
    <property type="entry name" value="Prot_kinase_dom"/>
</dbReference>
<evidence type="ECO:0000256" key="8">
    <source>
        <dbReference type="SAM" id="Phobius"/>
    </source>
</evidence>
<evidence type="ECO:0000256" key="7">
    <source>
        <dbReference type="PROSITE-ProRule" id="PRU10141"/>
    </source>
</evidence>
<dbReference type="OrthoDB" id="9788659at2"/>
<keyword evidence="11" id="KW-1185">Reference proteome</keyword>
<reference evidence="10 11" key="1">
    <citation type="journal article" date="2017" name="Int. J. Syst. Evol. Microbiol.">
        <title>Bacillus notoginsengisoli sp. nov., a novel bacterium isolated from the rhizosphere of Panax notoginseng.</title>
        <authorList>
            <person name="Zhang M.Y."/>
            <person name="Cheng J."/>
            <person name="Cai Y."/>
            <person name="Zhang T.Y."/>
            <person name="Wu Y.Y."/>
            <person name="Manikprabhu D."/>
            <person name="Li W.J."/>
            <person name="Zhang Y.X."/>
        </authorList>
    </citation>
    <scope>NUCLEOTIDE SEQUENCE [LARGE SCALE GENOMIC DNA]</scope>
    <source>
        <strain evidence="10 11">JCM 30743</strain>
    </source>
</reference>
<evidence type="ECO:0000256" key="1">
    <source>
        <dbReference type="ARBA" id="ARBA00010886"/>
    </source>
</evidence>
<evidence type="ECO:0000313" key="11">
    <source>
        <dbReference type="Proteomes" id="UP000284416"/>
    </source>
</evidence>
<keyword evidence="4 7" id="KW-0547">Nucleotide-binding</keyword>
<dbReference type="PANTHER" id="PTHR43671:SF13">
    <property type="entry name" value="SERINE_THREONINE-PROTEIN KINASE NEK2"/>
    <property type="match status" value="1"/>
</dbReference>
<comment type="similarity">
    <text evidence="1">Belongs to the protein kinase superfamily. NEK Ser/Thr protein kinase family. NIMA subfamily.</text>
</comment>
<dbReference type="Proteomes" id="UP000284416">
    <property type="component" value="Unassembled WGS sequence"/>
</dbReference>
<dbReference type="AlphaFoldDB" id="A0A417YY80"/>
<gene>
    <name evidence="10" type="ORF">D1B31_03850</name>
</gene>
<dbReference type="GO" id="GO:0005524">
    <property type="term" value="F:ATP binding"/>
    <property type="evidence" value="ECO:0007669"/>
    <property type="project" value="UniProtKB-UniRule"/>
</dbReference>
<dbReference type="EC" id="2.7.11.1" evidence="2"/>
<evidence type="ECO:0000256" key="4">
    <source>
        <dbReference type="ARBA" id="ARBA00022741"/>
    </source>
</evidence>
<proteinExistence type="inferred from homology"/>
<organism evidence="10 11">
    <name type="scientific">Neobacillus notoginsengisoli</name>
    <dbReference type="NCBI Taxonomy" id="1578198"/>
    <lineage>
        <taxon>Bacteria</taxon>
        <taxon>Bacillati</taxon>
        <taxon>Bacillota</taxon>
        <taxon>Bacilli</taxon>
        <taxon>Bacillales</taxon>
        <taxon>Bacillaceae</taxon>
        <taxon>Neobacillus</taxon>
    </lineage>
</organism>
<dbReference type="CDD" id="cd14014">
    <property type="entry name" value="STKc_PknB_like"/>
    <property type="match status" value="1"/>
</dbReference>
<dbReference type="InterPro" id="IPR011009">
    <property type="entry name" value="Kinase-like_dom_sf"/>
</dbReference>
<dbReference type="RefSeq" id="WP_118919425.1">
    <property type="nucleotide sequence ID" value="NZ_QWEG01000002.1"/>
</dbReference>
<evidence type="ECO:0000256" key="3">
    <source>
        <dbReference type="ARBA" id="ARBA00022679"/>
    </source>
</evidence>
<keyword evidence="6 7" id="KW-0067">ATP-binding</keyword>
<dbReference type="PANTHER" id="PTHR43671">
    <property type="entry name" value="SERINE/THREONINE-PROTEIN KINASE NEK"/>
    <property type="match status" value="1"/>
</dbReference>
<protein>
    <recommendedName>
        <fullName evidence="2">non-specific serine/threonine protein kinase</fullName>
        <ecNumber evidence="2">2.7.11.1</ecNumber>
    </recommendedName>
</protein>
<dbReference type="Gene3D" id="3.30.200.20">
    <property type="entry name" value="Phosphorylase Kinase, domain 1"/>
    <property type="match status" value="1"/>
</dbReference>
<dbReference type="Pfam" id="PF00069">
    <property type="entry name" value="Pkinase"/>
    <property type="match status" value="1"/>
</dbReference>
<comment type="caution">
    <text evidence="10">The sequence shown here is derived from an EMBL/GenBank/DDBJ whole genome shotgun (WGS) entry which is preliminary data.</text>
</comment>
<name>A0A417YY80_9BACI</name>
<feature type="transmembrane region" description="Helical" evidence="8">
    <location>
        <begin position="282"/>
        <end position="304"/>
    </location>
</feature>
<evidence type="ECO:0000256" key="2">
    <source>
        <dbReference type="ARBA" id="ARBA00012513"/>
    </source>
</evidence>
<keyword evidence="10" id="KW-0723">Serine/threonine-protein kinase</keyword>
<dbReference type="InterPro" id="IPR050660">
    <property type="entry name" value="NEK_Ser/Thr_kinase"/>
</dbReference>